<dbReference type="Pfam" id="PF13560">
    <property type="entry name" value="HTH_31"/>
    <property type="match status" value="1"/>
</dbReference>
<dbReference type="InterPro" id="IPR010982">
    <property type="entry name" value="Lambda_DNA-bd_dom_sf"/>
</dbReference>
<comment type="caution">
    <text evidence="2">The sequence shown here is derived from an EMBL/GenBank/DDBJ whole genome shotgun (WGS) entry which is preliminary data.</text>
</comment>
<dbReference type="SMART" id="SM00530">
    <property type="entry name" value="HTH_XRE"/>
    <property type="match status" value="1"/>
</dbReference>
<dbReference type="EMBL" id="PGFA01000002">
    <property type="protein sequence ID" value="PJJ54604.1"/>
    <property type="molecule type" value="Genomic_DNA"/>
</dbReference>
<protein>
    <submittedName>
        <fullName evidence="2">Helix-turn-helix protein</fullName>
    </submittedName>
</protein>
<dbReference type="GO" id="GO:0003677">
    <property type="term" value="F:DNA binding"/>
    <property type="evidence" value="ECO:0007669"/>
    <property type="project" value="InterPro"/>
</dbReference>
<dbReference type="RefSeq" id="WP_157807522.1">
    <property type="nucleotide sequence ID" value="NZ_PGFA01000002.1"/>
</dbReference>
<feature type="domain" description="HTH cro/C1-type" evidence="1">
    <location>
        <begin position="17"/>
        <end position="68"/>
    </location>
</feature>
<name>A0A2M9B9I8_9BACT</name>
<gene>
    <name evidence="2" type="ORF">CLV45_2945</name>
</gene>
<evidence type="ECO:0000259" key="1">
    <source>
        <dbReference type="PROSITE" id="PS50943"/>
    </source>
</evidence>
<accession>A0A2M9B9I8</accession>
<keyword evidence="3" id="KW-1185">Reference proteome</keyword>
<sequence length="87" mass="9851">MGDRNTSSLLQEIARRLKALRESQQRTLQEVYDATGIHIARIEARRQNVTLATLAALCQYYHTSLSDFLLDIEQVADTSFPSEKPDA</sequence>
<dbReference type="SUPFAM" id="SSF47413">
    <property type="entry name" value="lambda repressor-like DNA-binding domains"/>
    <property type="match status" value="1"/>
</dbReference>
<reference evidence="2 3" key="1">
    <citation type="submission" date="2017-11" db="EMBL/GenBank/DDBJ databases">
        <title>Genomic Encyclopedia of Archaeal and Bacterial Type Strains, Phase II (KMG-II): From Individual Species to Whole Genera.</title>
        <authorList>
            <person name="Goeker M."/>
        </authorList>
    </citation>
    <scope>NUCLEOTIDE SEQUENCE [LARGE SCALE GENOMIC DNA]</scope>
    <source>
        <strain evidence="2 3">DSM 11115</strain>
    </source>
</reference>
<evidence type="ECO:0000313" key="3">
    <source>
        <dbReference type="Proteomes" id="UP000228535"/>
    </source>
</evidence>
<dbReference type="AlphaFoldDB" id="A0A2M9B9I8"/>
<dbReference type="PROSITE" id="PS50943">
    <property type="entry name" value="HTH_CROC1"/>
    <property type="match status" value="1"/>
</dbReference>
<dbReference type="Proteomes" id="UP000228535">
    <property type="component" value="Unassembled WGS sequence"/>
</dbReference>
<dbReference type="OrthoDB" id="1446437at2"/>
<organism evidence="2 3">
    <name type="scientific">Hymenobacter chitinivorans DSM 11115</name>
    <dbReference type="NCBI Taxonomy" id="1121954"/>
    <lineage>
        <taxon>Bacteria</taxon>
        <taxon>Pseudomonadati</taxon>
        <taxon>Bacteroidota</taxon>
        <taxon>Cytophagia</taxon>
        <taxon>Cytophagales</taxon>
        <taxon>Hymenobacteraceae</taxon>
        <taxon>Hymenobacter</taxon>
    </lineage>
</organism>
<dbReference type="Gene3D" id="1.10.260.40">
    <property type="entry name" value="lambda repressor-like DNA-binding domains"/>
    <property type="match status" value="1"/>
</dbReference>
<proteinExistence type="predicted"/>
<dbReference type="InterPro" id="IPR001387">
    <property type="entry name" value="Cro/C1-type_HTH"/>
</dbReference>
<dbReference type="CDD" id="cd00093">
    <property type="entry name" value="HTH_XRE"/>
    <property type="match status" value="1"/>
</dbReference>
<evidence type="ECO:0000313" key="2">
    <source>
        <dbReference type="EMBL" id="PJJ54604.1"/>
    </source>
</evidence>